<dbReference type="Pfam" id="PF12802">
    <property type="entry name" value="MarR_2"/>
    <property type="match status" value="1"/>
</dbReference>
<dbReference type="OrthoDB" id="795750at2"/>
<evidence type="ECO:0000259" key="4">
    <source>
        <dbReference type="PROSITE" id="PS50995"/>
    </source>
</evidence>
<evidence type="ECO:0000256" key="1">
    <source>
        <dbReference type="ARBA" id="ARBA00023015"/>
    </source>
</evidence>
<dbReference type="GO" id="GO:0003677">
    <property type="term" value="F:DNA binding"/>
    <property type="evidence" value="ECO:0007669"/>
    <property type="project" value="UniProtKB-KW"/>
</dbReference>
<evidence type="ECO:0000256" key="2">
    <source>
        <dbReference type="ARBA" id="ARBA00023125"/>
    </source>
</evidence>
<keyword evidence="2" id="KW-0238">DNA-binding</keyword>
<proteinExistence type="predicted"/>
<dbReference type="InterPro" id="IPR036390">
    <property type="entry name" value="WH_DNA-bd_sf"/>
</dbReference>
<dbReference type="SMART" id="SM00347">
    <property type="entry name" value="HTH_MARR"/>
    <property type="match status" value="1"/>
</dbReference>
<dbReference type="InterPro" id="IPR036388">
    <property type="entry name" value="WH-like_DNA-bd_sf"/>
</dbReference>
<organism evidence="5 6">
    <name type="scientific">Calderihabitans maritimus</name>
    <dbReference type="NCBI Taxonomy" id="1246530"/>
    <lineage>
        <taxon>Bacteria</taxon>
        <taxon>Bacillati</taxon>
        <taxon>Bacillota</taxon>
        <taxon>Clostridia</taxon>
        <taxon>Neomoorellales</taxon>
        <taxon>Calderihabitantaceae</taxon>
        <taxon>Calderihabitans</taxon>
    </lineage>
</organism>
<dbReference type="EMBL" id="BDGJ01000016">
    <property type="protein sequence ID" value="GAW91389.1"/>
    <property type="molecule type" value="Genomic_DNA"/>
</dbReference>
<dbReference type="Proteomes" id="UP000197032">
    <property type="component" value="Unassembled WGS sequence"/>
</dbReference>
<dbReference type="RefSeq" id="WP_088552929.1">
    <property type="nucleotide sequence ID" value="NZ_BDGJ01000016.1"/>
</dbReference>
<dbReference type="PROSITE" id="PS50995">
    <property type="entry name" value="HTH_MARR_2"/>
    <property type="match status" value="1"/>
</dbReference>
<evidence type="ECO:0000313" key="5">
    <source>
        <dbReference type="EMBL" id="GAW91389.1"/>
    </source>
</evidence>
<dbReference type="GO" id="GO:0003700">
    <property type="term" value="F:DNA-binding transcription factor activity"/>
    <property type="evidence" value="ECO:0007669"/>
    <property type="project" value="InterPro"/>
</dbReference>
<keyword evidence="1" id="KW-0805">Transcription regulation</keyword>
<reference evidence="6" key="1">
    <citation type="journal article" date="2017" name="Appl. Environ. Microbiol.">
        <title>Genomic analysis of Calderihabitans maritimus KKC1, a thermophilic hydrogenogenic carboxydotrophic bacterium isolated from marine sediment.</title>
        <authorList>
            <person name="Omae K."/>
            <person name="Yoneda Y."/>
            <person name="Fukuyama Y."/>
            <person name="Yoshida T."/>
            <person name="Sako Y."/>
        </authorList>
    </citation>
    <scope>NUCLEOTIDE SEQUENCE [LARGE SCALE GENOMIC DNA]</scope>
    <source>
        <strain evidence="6">KKC1</strain>
    </source>
</reference>
<evidence type="ECO:0000256" key="3">
    <source>
        <dbReference type="ARBA" id="ARBA00023163"/>
    </source>
</evidence>
<comment type="caution">
    <text evidence="5">The sequence shown here is derived from an EMBL/GenBank/DDBJ whole genome shotgun (WGS) entry which is preliminary data.</text>
</comment>
<keyword evidence="6" id="KW-1185">Reference proteome</keyword>
<protein>
    <submittedName>
        <fullName evidence="5">Transcriptional regulator</fullName>
    </submittedName>
</protein>
<dbReference type="PRINTS" id="PR00598">
    <property type="entry name" value="HTHMARR"/>
</dbReference>
<dbReference type="Gene3D" id="1.10.10.10">
    <property type="entry name" value="Winged helix-like DNA-binding domain superfamily/Winged helix DNA-binding domain"/>
    <property type="match status" value="1"/>
</dbReference>
<evidence type="ECO:0000313" key="6">
    <source>
        <dbReference type="Proteomes" id="UP000197032"/>
    </source>
</evidence>
<feature type="domain" description="HTH marR-type" evidence="4">
    <location>
        <begin position="5"/>
        <end position="137"/>
    </location>
</feature>
<dbReference type="PANTHER" id="PTHR42756:SF1">
    <property type="entry name" value="TRANSCRIPTIONAL REPRESSOR OF EMRAB OPERON"/>
    <property type="match status" value="1"/>
</dbReference>
<dbReference type="SUPFAM" id="SSF46785">
    <property type="entry name" value="Winged helix' DNA-binding domain"/>
    <property type="match status" value="1"/>
</dbReference>
<dbReference type="AlphaFoldDB" id="A0A1Z5HPD9"/>
<accession>A0A1Z5HPD9</accession>
<dbReference type="InterPro" id="IPR000835">
    <property type="entry name" value="HTH_MarR-typ"/>
</dbReference>
<keyword evidence="3" id="KW-0804">Transcription</keyword>
<name>A0A1Z5HPD9_9FIRM</name>
<dbReference type="PANTHER" id="PTHR42756">
    <property type="entry name" value="TRANSCRIPTIONAL REGULATOR, MARR"/>
    <property type="match status" value="1"/>
</dbReference>
<sequence>MSHTHDMLIELLREVNRGLAEQIKKILTEHQLPLTTIMITGQVKRKPGVTVSELARRTGFAKSHISKAVKELAKKGWIQKKTDPADQRRVRLFLSEDAEDQLAQVRERIRQQIAEVVSHLSEDKAAAMIEGLKEIRAALEITEQGKDDR</sequence>
<gene>
    <name evidence="5" type="ORF">KKC1_05510</name>
</gene>